<feature type="domain" description="Carbamoyl-phosphate synthase small subunit N-terminal" evidence="9">
    <location>
        <begin position="13"/>
        <end position="143"/>
    </location>
</feature>
<feature type="binding site" evidence="8">
    <location>
        <position position="309"/>
    </location>
    <ligand>
        <name>L-glutamine</name>
        <dbReference type="ChEBI" id="CHEBI:58359"/>
    </ligand>
</feature>
<feature type="active site" description="Nucleophile" evidence="8">
    <location>
        <position position="267"/>
    </location>
</feature>
<dbReference type="InterPro" id="IPR035686">
    <property type="entry name" value="CPSase_GATase1"/>
</dbReference>
<keyword evidence="4 8" id="KW-0547">Nucleotide-binding</keyword>
<dbReference type="NCBIfam" id="TIGR01368">
    <property type="entry name" value="CPSaseIIsmall"/>
    <property type="match status" value="1"/>
</dbReference>
<dbReference type="SUPFAM" id="SSF52317">
    <property type="entry name" value="Class I glutamine amidotransferase-like"/>
    <property type="match status" value="1"/>
</dbReference>
<dbReference type="InterPro" id="IPR050472">
    <property type="entry name" value="Anth_synth/Amidotransfase"/>
</dbReference>
<feature type="region of interest" description="CPSase" evidence="8">
    <location>
        <begin position="1"/>
        <end position="188"/>
    </location>
</feature>
<keyword evidence="6 8" id="KW-0315">Glutamine amidotransferase</keyword>
<comment type="pathway">
    <text evidence="1 8">Amino-acid biosynthesis; L-arginine biosynthesis; carbamoyl phosphate from bicarbonate: step 1/1.</text>
</comment>
<dbReference type="EMBL" id="JAWDIS010000003">
    <property type="protein sequence ID" value="MDU0368618.1"/>
    <property type="molecule type" value="Genomic_DNA"/>
</dbReference>
<dbReference type="PRINTS" id="PR00099">
    <property type="entry name" value="CPSGATASE"/>
</dbReference>
<dbReference type="PANTHER" id="PTHR43418:SF7">
    <property type="entry name" value="CARBAMOYL-PHOSPHATE SYNTHASE SMALL CHAIN"/>
    <property type="match status" value="1"/>
</dbReference>
<keyword evidence="3 8" id="KW-0436">Ligase</keyword>
<dbReference type="Gene3D" id="3.50.30.20">
    <property type="entry name" value="Carbamoyl-phosphate synthase small subunit, N-terminal domain"/>
    <property type="match status" value="1"/>
</dbReference>
<evidence type="ECO:0000313" key="11">
    <source>
        <dbReference type="Proteomes" id="UP001263371"/>
    </source>
</evidence>
<dbReference type="InterPro" id="IPR002474">
    <property type="entry name" value="CarbamoylP_synth_ssu_N"/>
</dbReference>
<dbReference type="RefSeq" id="WP_315995764.1">
    <property type="nucleotide sequence ID" value="NZ_JAWDIS010000003.1"/>
</dbReference>
<evidence type="ECO:0000256" key="2">
    <source>
        <dbReference type="ARBA" id="ARBA00007800"/>
    </source>
</evidence>
<protein>
    <recommendedName>
        <fullName evidence="8">Carbamoyl phosphate synthase small chain</fullName>
        <ecNumber evidence="8">6.3.5.5</ecNumber>
    </recommendedName>
    <alternativeName>
        <fullName evidence="8">Carbamoyl phosphate synthetase glutamine chain</fullName>
    </alternativeName>
</protein>
<evidence type="ECO:0000256" key="8">
    <source>
        <dbReference type="HAMAP-Rule" id="MF_01209"/>
    </source>
</evidence>
<feature type="binding site" evidence="8">
    <location>
        <position position="311"/>
    </location>
    <ligand>
        <name>L-glutamine</name>
        <dbReference type="ChEBI" id="CHEBI:58359"/>
    </ligand>
</feature>
<dbReference type="PRINTS" id="PR00096">
    <property type="entry name" value="GATASE"/>
</dbReference>
<reference evidence="10 11" key="1">
    <citation type="submission" date="2023-09" db="EMBL/GenBank/DDBJ databases">
        <title>Microbacterium fusihabitans sp. nov., Microbacterium phycihabitans sp. nov., and Microbacterium cervinum sp. nov., isolated from dried seaweeds of beach.</title>
        <authorList>
            <person name="Lee S.D."/>
        </authorList>
    </citation>
    <scope>NUCLEOTIDE SEQUENCE [LARGE SCALE GENOMIC DNA]</scope>
    <source>
        <strain evidence="10 11">KSW4-17</strain>
    </source>
</reference>
<feature type="active site" evidence="8">
    <location>
        <position position="359"/>
    </location>
</feature>
<dbReference type="PANTHER" id="PTHR43418">
    <property type="entry name" value="MULTIFUNCTIONAL TRYPTOPHAN BIOSYNTHESIS PROTEIN-RELATED"/>
    <property type="match status" value="1"/>
</dbReference>
<feature type="binding site" evidence="8">
    <location>
        <position position="57"/>
    </location>
    <ligand>
        <name>L-glutamine</name>
        <dbReference type="ChEBI" id="CHEBI:58359"/>
    </ligand>
</feature>
<dbReference type="SUPFAM" id="SSF52021">
    <property type="entry name" value="Carbamoyl phosphate synthetase, small subunit N-terminal domain"/>
    <property type="match status" value="1"/>
</dbReference>
<evidence type="ECO:0000256" key="7">
    <source>
        <dbReference type="ARBA" id="ARBA00048816"/>
    </source>
</evidence>
<feature type="active site" evidence="8">
    <location>
        <position position="361"/>
    </location>
</feature>
<evidence type="ECO:0000256" key="4">
    <source>
        <dbReference type="ARBA" id="ARBA00022741"/>
    </source>
</evidence>
<evidence type="ECO:0000256" key="6">
    <source>
        <dbReference type="ARBA" id="ARBA00022962"/>
    </source>
</evidence>
<dbReference type="InterPro" id="IPR029062">
    <property type="entry name" value="Class_I_gatase-like"/>
</dbReference>
<feature type="binding site" evidence="8">
    <location>
        <position position="239"/>
    </location>
    <ligand>
        <name>L-glutamine</name>
        <dbReference type="ChEBI" id="CHEBI:58359"/>
    </ligand>
</feature>
<comment type="similarity">
    <text evidence="2 8">Belongs to the CarA family.</text>
</comment>
<evidence type="ECO:0000259" key="9">
    <source>
        <dbReference type="SMART" id="SM01097"/>
    </source>
</evidence>
<feature type="binding site" evidence="8">
    <location>
        <position position="312"/>
    </location>
    <ligand>
        <name>L-glutamine</name>
        <dbReference type="ChEBI" id="CHEBI:58359"/>
    </ligand>
</feature>
<dbReference type="PROSITE" id="PS51273">
    <property type="entry name" value="GATASE_TYPE_1"/>
    <property type="match status" value="1"/>
</dbReference>
<dbReference type="GO" id="GO:0004088">
    <property type="term" value="F:carbamoyl-phosphate synthase (glutamine-hydrolyzing) activity"/>
    <property type="evidence" value="ECO:0007669"/>
    <property type="project" value="UniProtKB-EC"/>
</dbReference>
<organism evidence="10 11">
    <name type="scientific">Microbacterium galbum</name>
    <dbReference type="NCBI Taxonomy" id="3075994"/>
    <lineage>
        <taxon>Bacteria</taxon>
        <taxon>Bacillati</taxon>
        <taxon>Actinomycetota</taxon>
        <taxon>Actinomycetes</taxon>
        <taxon>Micrococcales</taxon>
        <taxon>Microbacteriaceae</taxon>
        <taxon>Microbacterium</taxon>
    </lineage>
</organism>
<dbReference type="InterPro" id="IPR006274">
    <property type="entry name" value="CarbamoylP_synth_ssu"/>
</dbReference>
<feature type="binding site" evidence="8">
    <location>
        <position position="268"/>
    </location>
    <ligand>
        <name>L-glutamine</name>
        <dbReference type="ChEBI" id="CHEBI:58359"/>
    </ligand>
</feature>
<feature type="binding site" evidence="8">
    <location>
        <position position="241"/>
    </location>
    <ligand>
        <name>L-glutamine</name>
        <dbReference type="ChEBI" id="CHEBI:58359"/>
    </ligand>
</feature>
<keyword evidence="8" id="KW-0055">Arginine biosynthesis</keyword>
<dbReference type="InterPro" id="IPR017926">
    <property type="entry name" value="GATASE"/>
</dbReference>
<dbReference type="Proteomes" id="UP001263371">
    <property type="component" value="Unassembled WGS sequence"/>
</dbReference>
<dbReference type="Gene3D" id="3.40.50.880">
    <property type="match status" value="1"/>
</dbReference>
<comment type="pathway">
    <text evidence="8">Pyrimidine metabolism; UMP biosynthesis via de novo pathway; (S)-dihydroorotate from bicarbonate: step 1/3.</text>
</comment>
<comment type="catalytic activity">
    <reaction evidence="8">
        <text>L-glutamine + H2O = L-glutamate + NH4(+)</text>
        <dbReference type="Rhea" id="RHEA:15889"/>
        <dbReference type="ChEBI" id="CHEBI:15377"/>
        <dbReference type="ChEBI" id="CHEBI:28938"/>
        <dbReference type="ChEBI" id="CHEBI:29985"/>
        <dbReference type="ChEBI" id="CHEBI:58359"/>
    </reaction>
</comment>
<proteinExistence type="inferred from homology"/>
<dbReference type="HAMAP" id="MF_01209">
    <property type="entry name" value="CPSase_S_chain"/>
    <property type="match status" value="1"/>
</dbReference>
<evidence type="ECO:0000313" key="10">
    <source>
        <dbReference type="EMBL" id="MDU0368618.1"/>
    </source>
</evidence>
<evidence type="ECO:0000256" key="5">
    <source>
        <dbReference type="ARBA" id="ARBA00022840"/>
    </source>
</evidence>
<feature type="binding site" evidence="8">
    <location>
        <position position="271"/>
    </location>
    <ligand>
        <name>L-glutamine</name>
        <dbReference type="ChEBI" id="CHEBI:58359"/>
    </ligand>
</feature>
<comment type="subunit">
    <text evidence="8">Composed of two chains; the small (or glutamine) chain promotes the hydrolysis of glutamine to ammonia, which is used by the large (or ammonia) chain to synthesize carbamoyl phosphate. Tetramer of heterodimers (alpha,beta)4.</text>
</comment>
<keyword evidence="5 8" id="KW-0067">ATP-binding</keyword>
<gene>
    <name evidence="8 10" type="primary">carA</name>
    <name evidence="10" type="ORF">RWH45_15515</name>
</gene>
<dbReference type="EC" id="6.3.5.5" evidence="8"/>
<name>A0ABU3TB81_9MICO</name>
<dbReference type="NCBIfam" id="NF009475">
    <property type="entry name" value="PRK12838.1"/>
    <property type="match status" value="1"/>
</dbReference>
<keyword evidence="8" id="KW-0028">Amino-acid biosynthesis</keyword>
<comment type="catalytic activity">
    <reaction evidence="7 8">
        <text>hydrogencarbonate + L-glutamine + 2 ATP + H2O = carbamoyl phosphate + L-glutamate + 2 ADP + phosphate + 2 H(+)</text>
        <dbReference type="Rhea" id="RHEA:18633"/>
        <dbReference type="ChEBI" id="CHEBI:15377"/>
        <dbReference type="ChEBI" id="CHEBI:15378"/>
        <dbReference type="ChEBI" id="CHEBI:17544"/>
        <dbReference type="ChEBI" id="CHEBI:29985"/>
        <dbReference type="ChEBI" id="CHEBI:30616"/>
        <dbReference type="ChEBI" id="CHEBI:43474"/>
        <dbReference type="ChEBI" id="CHEBI:58228"/>
        <dbReference type="ChEBI" id="CHEBI:58359"/>
        <dbReference type="ChEBI" id="CHEBI:456216"/>
        <dbReference type="EC" id="6.3.5.5"/>
    </reaction>
</comment>
<evidence type="ECO:0000256" key="1">
    <source>
        <dbReference type="ARBA" id="ARBA00005077"/>
    </source>
</evidence>
<dbReference type="SMART" id="SM01097">
    <property type="entry name" value="CPSase_sm_chain"/>
    <property type="match status" value="1"/>
</dbReference>
<dbReference type="Pfam" id="PF00988">
    <property type="entry name" value="CPSase_sm_chain"/>
    <property type="match status" value="1"/>
</dbReference>
<comment type="function">
    <text evidence="8">Small subunit of the glutamine-dependent carbamoyl phosphate synthetase (CPSase). CPSase catalyzes the formation of carbamoyl phosphate from the ammonia moiety of glutamine, carbonate, and phosphate donated by ATP, constituting the first step of 2 biosynthetic pathways, one leading to arginine and/or urea and the other to pyrimidine nucleotides. The small subunit (glutamine amidotransferase) binds and cleaves glutamine to supply the large subunit with the substrate ammonia.</text>
</comment>
<sequence length="390" mass="41835">MTSLIPSALSAREPAVLVLEDGTRYTGRAYGARGETLGEVVFATGMTGYQETITDPSYAGQIVLQTAPHIGNTGVNDEDPESRRIWVAGYVVRDPSRMVSNWRANRSLDEALVEDGIVGISGIDTRAVTRRIRSSGSMRGGVFSGEAASLDAEEQLRRVREAPGMAGRNLSAEVSVTEVEVTPATAERIGNLAVLDLGVKKSTIDNLAARGFDVHVFPQSATIDEIRAIEPVAAFYSNGPGDPAASDQHVELLREVLSDGLPFFGICFGNQLLGRALGFGTYKLPFGHRGINQPVLDKTTGRVEITSQNHGFAVDAPLDAVIDSPNGFGRVEVSHIGLNDNVVEGLRALDIPAFSVQYHPEAASGPHDANYLFDRFRDMVIATQETKTNA</sequence>
<comment type="caution">
    <text evidence="10">The sequence shown here is derived from an EMBL/GenBank/DDBJ whole genome shotgun (WGS) entry which is preliminary data.</text>
</comment>
<dbReference type="Pfam" id="PF00117">
    <property type="entry name" value="GATase"/>
    <property type="match status" value="1"/>
</dbReference>
<accession>A0ABU3TB81</accession>
<evidence type="ECO:0000256" key="3">
    <source>
        <dbReference type="ARBA" id="ARBA00022598"/>
    </source>
</evidence>
<keyword evidence="8" id="KW-0665">Pyrimidine biosynthesis</keyword>
<dbReference type="CDD" id="cd01744">
    <property type="entry name" value="GATase1_CPSase"/>
    <property type="match status" value="1"/>
</dbReference>
<dbReference type="InterPro" id="IPR036480">
    <property type="entry name" value="CarbP_synth_ssu_N_sf"/>
</dbReference>
<keyword evidence="11" id="KW-1185">Reference proteome</keyword>